<organism evidence="2">
    <name type="scientific">marine sediment metagenome</name>
    <dbReference type="NCBI Taxonomy" id="412755"/>
    <lineage>
        <taxon>unclassified sequences</taxon>
        <taxon>metagenomes</taxon>
        <taxon>ecological metagenomes</taxon>
    </lineage>
</organism>
<keyword evidence="1" id="KW-0812">Transmembrane</keyword>
<sequence length="332" mass="39979">HFLYEDIKYISKYTELPLKKIILVSSVWGLYRYKIPITMKIDRFIIKDSNGTDESESVNNYWKELKVKIEQDYDLIKNLKKIERKFNNSYPLKESETPNDRYILFMKFLEDIRIGKSSLSTQIKKVAVVRKVTHLKVKNTPQIEDFPIFDEKSTIKKLLDVLLKSGIFLIFFISPTPLILFISIEFFKYNYPAILRYQPEMFFGLVFVLIFASIISGWVSLTFIRYYQNTAKERKLKKEIRKKYKFKRLKFRKIKKEFKNKTPYSKFKGTQAQWYQQFEKFLESKKKKLKVKVNHRKVNHRNVLQKHQFCRLPDCKVCTEYTSKLKKNNQKG</sequence>
<feature type="non-terminal residue" evidence="2">
    <location>
        <position position="1"/>
    </location>
</feature>
<proteinExistence type="predicted"/>
<accession>A0A0F9FVT3</accession>
<evidence type="ECO:0000256" key="1">
    <source>
        <dbReference type="SAM" id="Phobius"/>
    </source>
</evidence>
<comment type="caution">
    <text evidence="2">The sequence shown here is derived from an EMBL/GenBank/DDBJ whole genome shotgun (WGS) entry which is preliminary data.</text>
</comment>
<evidence type="ECO:0000313" key="2">
    <source>
        <dbReference type="EMBL" id="KKL90398.1"/>
    </source>
</evidence>
<feature type="transmembrane region" description="Helical" evidence="1">
    <location>
        <begin position="202"/>
        <end position="227"/>
    </location>
</feature>
<keyword evidence="1" id="KW-0472">Membrane</keyword>
<dbReference type="AlphaFoldDB" id="A0A0F9FVT3"/>
<feature type="transmembrane region" description="Helical" evidence="1">
    <location>
        <begin position="161"/>
        <end position="182"/>
    </location>
</feature>
<keyword evidence="1" id="KW-1133">Transmembrane helix</keyword>
<reference evidence="2" key="1">
    <citation type="journal article" date="2015" name="Nature">
        <title>Complex archaea that bridge the gap between prokaryotes and eukaryotes.</title>
        <authorList>
            <person name="Spang A."/>
            <person name="Saw J.H."/>
            <person name="Jorgensen S.L."/>
            <person name="Zaremba-Niedzwiedzka K."/>
            <person name="Martijn J."/>
            <person name="Lind A.E."/>
            <person name="van Eijk R."/>
            <person name="Schleper C."/>
            <person name="Guy L."/>
            <person name="Ettema T.J."/>
        </authorList>
    </citation>
    <scope>NUCLEOTIDE SEQUENCE</scope>
</reference>
<protein>
    <submittedName>
        <fullName evidence="2">Uncharacterized protein</fullName>
    </submittedName>
</protein>
<dbReference type="EMBL" id="LAZR01020018">
    <property type="protein sequence ID" value="KKL90398.1"/>
    <property type="molecule type" value="Genomic_DNA"/>
</dbReference>
<gene>
    <name evidence="2" type="ORF">LCGC14_1905120</name>
</gene>
<name>A0A0F9FVT3_9ZZZZ</name>